<dbReference type="InterPro" id="IPR036890">
    <property type="entry name" value="HATPase_C_sf"/>
</dbReference>
<accession>K9GLP8</accession>
<dbReference type="GO" id="GO:0004673">
    <property type="term" value="F:protein histidine kinase activity"/>
    <property type="evidence" value="ECO:0007669"/>
    <property type="project" value="UniProtKB-EC"/>
</dbReference>
<evidence type="ECO:0000256" key="2">
    <source>
        <dbReference type="ARBA" id="ARBA00012438"/>
    </source>
</evidence>
<keyword evidence="3" id="KW-0597">Phosphoprotein</keyword>
<dbReference type="InterPro" id="IPR035965">
    <property type="entry name" value="PAS-like_dom_sf"/>
</dbReference>
<evidence type="ECO:0000256" key="6">
    <source>
        <dbReference type="ARBA" id="ARBA00022777"/>
    </source>
</evidence>
<evidence type="ECO:0000256" key="3">
    <source>
        <dbReference type="ARBA" id="ARBA00022553"/>
    </source>
</evidence>
<keyword evidence="9" id="KW-0489">Methyltransferase</keyword>
<dbReference type="NCBIfam" id="TIGR00229">
    <property type="entry name" value="sensory_box"/>
    <property type="match status" value="1"/>
</dbReference>
<evidence type="ECO:0000256" key="4">
    <source>
        <dbReference type="ARBA" id="ARBA00022679"/>
    </source>
</evidence>
<organism evidence="9 10">
    <name type="scientific">Caenispirillum salinarum AK4</name>
    <dbReference type="NCBI Taxonomy" id="1238182"/>
    <lineage>
        <taxon>Bacteria</taxon>
        <taxon>Pseudomonadati</taxon>
        <taxon>Pseudomonadota</taxon>
        <taxon>Alphaproteobacteria</taxon>
        <taxon>Rhodospirillales</taxon>
        <taxon>Novispirillaceae</taxon>
        <taxon>Caenispirillum</taxon>
    </lineage>
</organism>
<keyword evidence="4 9" id="KW-0808">Transferase</keyword>
<comment type="catalytic activity">
    <reaction evidence="1">
        <text>ATP + protein L-histidine = ADP + protein N-phospho-L-histidine.</text>
        <dbReference type="EC" id="2.7.13.3"/>
    </reaction>
</comment>
<dbReference type="InterPro" id="IPR000014">
    <property type="entry name" value="PAS"/>
</dbReference>
<evidence type="ECO:0000313" key="10">
    <source>
        <dbReference type="Proteomes" id="UP000009881"/>
    </source>
</evidence>
<dbReference type="RefSeq" id="WP_009542976.1">
    <property type="nucleotide sequence ID" value="NZ_ANHY01000043.1"/>
</dbReference>
<sequence>MAEPDPTNDHRLHGNVEEEARAYAEAIVRTVSQPLLVLGGDLTVETANPAFYRTFRSSPAETEGQRLYDIGNGQWNIPRLRDLLEQILPEQREVADFRVEHAFPEIGRRTMLLSARRMERPGRPERILVAIDDITEREHARKQLEAQKEFSDKVIDASREALLVLDTDLRVHSANETFYETFKVERDQAEGRLVYELGNGQWNIPRLRELLENVLPDNDSFNDFGVEHDFEDIGHRVMLLNARRVDHLQLILVAIEDMTERQRSEQRFRKAMDIETVGMIFWDQEIRIVDCNDAFFRMSGYDRGEIAGLHWADLTPPEFYAASENAVAQIREHGLATPYVKQYIRKDGSRWWGLFAPRRLSEHETVEFVLDITERVQAEDQRDLLLAELNHRVKNMFAVIRAIAMQGNGRRTAAEFRDIFLGRLDALVRAHNLVFEGEWRSVPLDELARAALKAYAITTTDSVTIDGPPVKVAPKRALSLSLVLHELATNAAKYGALSTPEGQIHLSWKAVNQEAEPTVHMEWSESGGPAVHATPEGGFGTRLINRIFDYELGGEVALDFAPNGLRLRATFRPT</sequence>
<keyword evidence="10" id="KW-1185">Reference proteome</keyword>
<dbReference type="Proteomes" id="UP000009881">
    <property type="component" value="Unassembled WGS sequence"/>
</dbReference>
<dbReference type="InterPro" id="IPR013656">
    <property type="entry name" value="PAS_4"/>
</dbReference>
<keyword evidence="7" id="KW-0067">ATP-binding</keyword>
<dbReference type="SMART" id="SM00911">
    <property type="entry name" value="HWE_HK"/>
    <property type="match status" value="1"/>
</dbReference>
<keyword evidence="5" id="KW-0547">Nucleotide-binding</keyword>
<dbReference type="OrthoDB" id="341208at2"/>
<dbReference type="Pfam" id="PF07536">
    <property type="entry name" value="HWE_HK"/>
    <property type="match status" value="1"/>
</dbReference>
<dbReference type="InterPro" id="IPR011102">
    <property type="entry name" value="Sig_transdc_His_kinase_HWE"/>
</dbReference>
<proteinExistence type="predicted"/>
<feature type="domain" description="PAS" evidence="8">
    <location>
        <begin position="264"/>
        <end position="334"/>
    </location>
</feature>
<dbReference type="PATRIC" id="fig|1238182.3.peg.4536"/>
<dbReference type="Gene3D" id="3.30.565.10">
    <property type="entry name" value="Histidine kinase-like ATPase, C-terminal domain"/>
    <property type="match status" value="1"/>
</dbReference>
<dbReference type="GO" id="GO:0005524">
    <property type="term" value="F:ATP binding"/>
    <property type="evidence" value="ECO:0007669"/>
    <property type="project" value="UniProtKB-KW"/>
</dbReference>
<evidence type="ECO:0000256" key="5">
    <source>
        <dbReference type="ARBA" id="ARBA00022741"/>
    </source>
</evidence>
<comment type="caution">
    <text evidence="9">The sequence shown here is derived from an EMBL/GenBank/DDBJ whole genome shotgun (WGS) entry which is preliminary data.</text>
</comment>
<dbReference type="CDD" id="cd00130">
    <property type="entry name" value="PAS"/>
    <property type="match status" value="1"/>
</dbReference>
<dbReference type="EMBL" id="ANHY01000043">
    <property type="protein sequence ID" value="EKV25977.1"/>
    <property type="molecule type" value="Genomic_DNA"/>
</dbReference>
<reference evidence="9 10" key="1">
    <citation type="journal article" date="2013" name="Genome Announc.">
        <title>Draft Genome Sequence of an Alphaproteobacterium, Caenispirillum salinarum AK4(T), Isolated from a Solar Saltern.</title>
        <authorList>
            <person name="Khatri I."/>
            <person name="Singh A."/>
            <person name="Korpole S."/>
            <person name="Pinnaka A.K."/>
            <person name="Subramanian S."/>
        </authorList>
    </citation>
    <scope>NUCLEOTIDE SEQUENCE [LARGE SCALE GENOMIC DNA]</scope>
    <source>
        <strain evidence="9 10">AK4</strain>
    </source>
</reference>
<dbReference type="GO" id="GO:0008168">
    <property type="term" value="F:methyltransferase activity"/>
    <property type="evidence" value="ECO:0007669"/>
    <property type="project" value="UniProtKB-KW"/>
</dbReference>
<dbReference type="Pfam" id="PF13426">
    <property type="entry name" value="PAS_9"/>
    <property type="match status" value="1"/>
</dbReference>
<keyword evidence="6" id="KW-0418">Kinase</keyword>
<evidence type="ECO:0000256" key="7">
    <source>
        <dbReference type="ARBA" id="ARBA00022840"/>
    </source>
</evidence>
<dbReference type="SUPFAM" id="SSF55785">
    <property type="entry name" value="PYP-like sensor domain (PAS domain)"/>
    <property type="match status" value="3"/>
</dbReference>
<dbReference type="eggNOG" id="COG3920">
    <property type="taxonomic scope" value="Bacteria"/>
</dbReference>
<dbReference type="AlphaFoldDB" id="K9GLP8"/>
<evidence type="ECO:0000256" key="1">
    <source>
        <dbReference type="ARBA" id="ARBA00000085"/>
    </source>
</evidence>
<dbReference type="GO" id="GO:0032259">
    <property type="term" value="P:methylation"/>
    <property type="evidence" value="ECO:0007669"/>
    <property type="project" value="UniProtKB-KW"/>
</dbReference>
<dbReference type="PANTHER" id="PTHR41523">
    <property type="entry name" value="TWO-COMPONENT SYSTEM SENSOR PROTEIN"/>
    <property type="match status" value="1"/>
</dbReference>
<dbReference type="SMART" id="SM00091">
    <property type="entry name" value="PAS"/>
    <property type="match status" value="3"/>
</dbReference>
<protein>
    <recommendedName>
        <fullName evidence="2">histidine kinase</fullName>
        <ecNumber evidence="2">2.7.13.3</ecNumber>
    </recommendedName>
</protein>
<dbReference type="PANTHER" id="PTHR41523:SF8">
    <property type="entry name" value="ETHYLENE RESPONSE SENSOR PROTEIN"/>
    <property type="match status" value="1"/>
</dbReference>
<dbReference type="eggNOG" id="COG4191">
    <property type="taxonomic scope" value="Bacteria"/>
</dbReference>
<evidence type="ECO:0000259" key="8">
    <source>
        <dbReference type="PROSITE" id="PS50112"/>
    </source>
</evidence>
<dbReference type="EC" id="2.7.13.3" evidence="2"/>
<dbReference type="Pfam" id="PF08448">
    <property type="entry name" value="PAS_4"/>
    <property type="match status" value="2"/>
</dbReference>
<dbReference type="Gene3D" id="3.30.450.20">
    <property type="entry name" value="PAS domain"/>
    <property type="match status" value="3"/>
</dbReference>
<dbReference type="STRING" id="1238182.C882_3356"/>
<name>K9GLP8_9PROT</name>
<evidence type="ECO:0000313" key="9">
    <source>
        <dbReference type="EMBL" id="EKV25977.1"/>
    </source>
</evidence>
<dbReference type="PROSITE" id="PS50112">
    <property type="entry name" value="PAS"/>
    <property type="match status" value="1"/>
</dbReference>
<gene>
    <name evidence="9" type="ORF">C882_3356</name>
</gene>